<sequence>MIKEPEIQTHLPHKLLKAHIAPFGLSPAKSTHARRLSTKQASSRHPPAQLQPQYHRPITSTHVKLDPRQQPAASRRLYRSPPTAAADCHPLGSPPKNNTTVLFPSNQRQHGGIRWTRPWWSQGHARRRLQ</sequence>
<feature type="region of interest" description="Disordered" evidence="1">
    <location>
        <begin position="26"/>
        <end position="99"/>
    </location>
</feature>
<dbReference type="Proteomes" id="UP000800200">
    <property type="component" value="Unassembled WGS sequence"/>
</dbReference>
<evidence type="ECO:0000256" key="1">
    <source>
        <dbReference type="SAM" id="MobiDB-lite"/>
    </source>
</evidence>
<keyword evidence="3" id="KW-1185">Reference proteome</keyword>
<protein>
    <submittedName>
        <fullName evidence="2">Uncharacterized protein</fullName>
    </submittedName>
</protein>
<evidence type="ECO:0000313" key="2">
    <source>
        <dbReference type="EMBL" id="KAF2192191.1"/>
    </source>
</evidence>
<evidence type="ECO:0000313" key="3">
    <source>
        <dbReference type="Proteomes" id="UP000800200"/>
    </source>
</evidence>
<proteinExistence type="predicted"/>
<organism evidence="2 3">
    <name type="scientific">Zopfia rhizophila CBS 207.26</name>
    <dbReference type="NCBI Taxonomy" id="1314779"/>
    <lineage>
        <taxon>Eukaryota</taxon>
        <taxon>Fungi</taxon>
        <taxon>Dikarya</taxon>
        <taxon>Ascomycota</taxon>
        <taxon>Pezizomycotina</taxon>
        <taxon>Dothideomycetes</taxon>
        <taxon>Dothideomycetes incertae sedis</taxon>
        <taxon>Zopfiaceae</taxon>
        <taxon>Zopfia</taxon>
    </lineage>
</organism>
<gene>
    <name evidence="2" type="ORF">K469DRAFT_306911</name>
</gene>
<name>A0A6A6ELL2_9PEZI</name>
<reference evidence="2" key="1">
    <citation type="journal article" date="2020" name="Stud. Mycol.">
        <title>101 Dothideomycetes genomes: a test case for predicting lifestyles and emergence of pathogens.</title>
        <authorList>
            <person name="Haridas S."/>
            <person name="Albert R."/>
            <person name="Binder M."/>
            <person name="Bloem J."/>
            <person name="Labutti K."/>
            <person name="Salamov A."/>
            <person name="Andreopoulos B."/>
            <person name="Baker S."/>
            <person name="Barry K."/>
            <person name="Bills G."/>
            <person name="Bluhm B."/>
            <person name="Cannon C."/>
            <person name="Castanera R."/>
            <person name="Culley D."/>
            <person name="Daum C."/>
            <person name="Ezra D."/>
            <person name="Gonzalez J."/>
            <person name="Henrissat B."/>
            <person name="Kuo A."/>
            <person name="Liang C."/>
            <person name="Lipzen A."/>
            <person name="Lutzoni F."/>
            <person name="Magnuson J."/>
            <person name="Mondo S."/>
            <person name="Nolan M."/>
            <person name="Ohm R."/>
            <person name="Pangilinan J."/>
            <person name="Park H.-J."/>
            <person name="Ramirez L."/>
            <person name="Alfaro M."/>
            <person name="Sun H."/>
            <person name="Tritt A."/>
            <person name="Yoshinaga Y."/>
            <person name="Zwiers L.-H."/>
            <person name="Turgeon B."/>
            <person name="Goodwin S."/>
            <person name="Spatafora J."/>
            <person name="Crous P."/>
            <person name="Grigoriev I."/>
        </authorList>
    </citation>
    <scope>NUCLEOTIDE SEQUENCE</scope>
    <source>
        <strain evidence="2">CBS 207.26</strain>
    </source>
</reference>
<dbReference type="AlphaFoldDB" id="A0A6A6ELL2"/>
<accession>A0A6A6ELL2</accession>
<dbReference type="EMBL" id="ML994615">
    <property type="protein sequence ID" value="KAF2192191.1"/>
    <property type="molecule type" value="Genomic_DNA"/>
</dbReference>